<comment type="caution">
    <text evidence="1">The sequence shown here is derived from an EMBL/GenBank/DDBJ whole genome shotgun (WGS) entry which is preliminary data.</text>
</comment>
<reference evidence="1" key="1">
    <citation type="journal article" date="2021" name="PeerJ">
        <title>Extensive microbial diversity within the chicken gut microbiome revealed by metagenomics and culture.</title>
        <authorList>
            <person name="Gilroy R."/>
            <person name="Ravi A."/>
            <person name="Getino M."/>
            <person name="Pursley I."/>
            <person name="Horton D.L."/>
            <person name="Alikhan N.F."/>
            <person name="Baker D."/>
            <person name="Gharbi K."/>
            <person name="Hall N."/>
            <person name="Watson M."/>
            <person name="Adriaenssens E.M."/>
            <person name="Foster-Nyarko E."/>
            <person name="Jarju S."/>
            <person name="Secka A."/>
            <person name="Antonio M."/>
            <person name="Oren A."/>
            <person name="Chaudhuri R.R."/>
            <person name="La Ragione R."/>
            <person name="Hildebrand F."/>
            <person name="Pallen M.J."/>
        </authorList>
    </citation>
    <scope>NUCLEOTIDE SEQUENCE</scope>
    <source>
        <strain evidence="1">ChiHjej9B8-1298</strain>
    </source>
</reference>
<dbReference type="Proteomes" id="UP000824028">
    <property type="component" value="Unassembled WGS sequence"/>
</dbReference>
<evidence type="ECO:0000313" key="2">
    <source>
        <dbReference type="Proteomes" id="UP000824028"/>
    </source>
</evidence>
<dbReference type="Pfam" id="PF19555">
    <property type="entry name" value="DUF6078"/>
    <property type="match status" value="1"/>
</dbReference>
<sequence>MPKKFHKEAPNSYPVCLHDDCPRAATCLHQLAYQPLQERIPILHLLNPRQCTKDGQCPHYRDSAPVRYARGFIGMQKRMYPGQYDIFMATLVNQFGRNPYFERRKGERPLSPHEQQIVRRALRKAGVTDDLDFDSYEESIPWTE</sequence>
<organism evidence="1 2">
    <name type="scientific">Candidatus Bacteroides merdigallinarum</name>
    <dbReference type="NCBI Taxonomy" id="2838473"/>
    <lineage>
        <taxon>Bacteria</taxon>
        <taxon>Pseudomonadati</taxon>
        <taxon>Bacteroidota</taxon>
        <taxon>Bacteroidia</taxon>
        <taxon>Bacteroidales</taxon>
        <taxon>Bacteroidaceae</taxon>
        <taxon>Bacteroides</taxon>
    </lineage>
</organism>
<accession>A0A9D2E7U9</accession>
<dbReference type="EMBL" id="DXBX01000026">
    <property type="protein sequence ID" value="HIZ32594.1"/>
    <property type="molecule type" value="Genomic_DNA"/>
</dbReference>
<reference evidence="1" key="2">
    <citation type="submission" date="2021-04" db="EMBL/GenBank/DDBJ databases">
        <authorList>
            <person name="Gilroy R."/>
        </authorList>
    </citation>
    <scope>NUCLEOTIDE SEQUENCE</scope>
    <source>
        <strain evidence="1">ChiHjej9B8-1298</strain>
    </source>
</reference>
<gene>
    <name evidence="1" type="ORF">H9814_03460</name>
</gene>
<dbReference type="AlphaFoldDB" id="A0A9D2E7U9"/>
<dbReference type="InterPro" id="IPR045724">
    <property type="entry name" value="DUF6078"/>
</dbReference>
<protein>
    <submittedName>
        <fullName evidence="1">Uncharacterized protein</fullName>
    </submittedName>
</protein>
<evidence type="ECO:0000313" key="1">
    <source>
        <dbReference type="EMBL" id="HIZ32594.1"/>
    </source>
</evidence>
<proteinExistence type="predicted"/>
<name>A0A9D2E7U9_9BACE</name>